<comment type="caution">
    <text evidence="1">The sequence shown here is derived from an EMBL/GenBank/DDBJ whole genome shotgun (WGS) entry which is preliminary data.</text>
</comment>
<keyword evidence="2" id="KW-1185">Reference proteome</keyword>
<dbReference type="Proteomes" id="UP000029448">
    <property type="component" value="Unassembled WGS sequence"/>
</dbReference>
<dbReference type="EMBL" id="JOKM01000075">
    <property type="protein sequence ID" value="KGB22634.1"/>
    <property type="molecule type" value="Genomic_DNA"/>
</dbReference>
<evidence type="ECO:0000313" key="1">
    <source>
        <dbReference type="EMBL" id="KGB22634.1"/>
    </source>
</evidence>
<proteinExistence type="predicted"/>
<reference evidence="1 2" key="1">
    <citation type="submission" date="2014-06" db="EMBL/GenBank/DDBJ databases">
        <title>Functional and comparative genomic analyses of the Drosophila gut microbiota identify candidate symbiosis factors.</title>
        <authorList>
            <person name="Newell P.D."/>
            <person name="Chaston J.M."/>
            <person name="Douglas A.E."/>
        </authorList>
    </citation>
    <scope>NUCLEOTIDE SEQUENCE [LARGE SCALE GENOMIC DNA]</scope>
    <source>
        <strain evidence="1 2">DmCS_006</strain>
    </source>
</reference>
<evidence type="ECO:0000313" key="2">
    <source>
        <dbReference type="Proteomes" id="UP000029448"/>
    </source>
</evidence>
<gene>
    <name evidence="1" type="ORF">AtDm6_2215</name>
</gene>
<protein>
    <submittedName>
        <fullName evidence="1">Uncharacterized protein</fullName>
    </submittedName>
</protein>
<accession>A0A094YPV1</accession>
<sequence>MNRALPKQMKWVEDTSGTLLFRHLLFFFSDQPRSAERRVFHGVL</sequence>
<name>A0A094YPV1_9PROT</name>
<organism evidence="1 2">
    <name type="scientific">Acetobacter tropicalis</name>
    <dbReference type="NCBI Taxonomy" id="104102"/>
    <lineage>
        <taxon>Bacteria</taxon>
        <taxon>Pseudomonadati</taxon>
        <taxon>Pseudomonadota</taxon>
        <taxon>Alphaproteobacteria</taxon>
        <taxon>Acetobacterales</taxon>
        <taxon>Acetobacteraceae</taxon>
        <taxon>Acetobacter</taxon>
    </lineage>
</organism>
<dbReference type="AlphaFoldDB" id="A0A094YPV1"/>